<dbReference type="Pfam" id="PF00076">
    <property type="entry name" value="RRM_1"/>
    <property type="match status" value="2"/>
</dbReference>
<dbReference type="CDD" id="cd12578">
    <property type="entry name" value="RRM1_hnRNPA_like"/>
    <property type="match status" value="1"/>
</dbReference>
<feature type="region of interest" description="Disordered" evidence="3">
    <location>
        <begin position="128"/>
        <end position="162"/>
    </location>
</feature>
<reference evidence="5 6" key="1">
    <citation type="submission" date="2022-12" db="EMBL/GenBank/DDBJ databases">
        <title>Chromosome-level genome of Tegillarca granosa.</title>
        <authorList>
            <person name="Kim J."/>
        </authorList>
    </citation>
    <scope>NUCLEOTIDE SEQUENCE [LARGE SCALE GENOMIC DNA]</scope>
    <source>
        <strain evidence="5">Teg-2019</strain>
        <tissue evidence="5">Adductor muscle</tissue>
    </source>
</reference>
<feature type="region of interest" description="Disordered" evidence="3">
    <location>
        <begin position="26"/>
        <end position="64"/>
    </location>
</feature>
<dbReference type="PANTHER" id="PTHR48026">
    <property type="entry name" value="HOMOLOGOUS TO DROSOPHILA SQD (SQUID) PROTEIN"/>
    <property type="match status" value="1"/>
</dbReference>
<evidence type="ECO:0000259" key="4">
    <source>
        <dbReference type="PROSITE" id="PS50102"/>
    </source>
</evidence>
<dbReference type="PROSITE" id="PS50102">
    <property type="entry name" value="RRM"/>
    <property type="match status" value="2"/>
</dbReference>
<dbReference type="InterPro" id="IPR000504">
    <property type="entry name" value="RRM_dom"/>
</dbReference>
<dbReference type="SMART" id="SM00360">
    <property type="entry name" value="RRM"/>
    <property type="match status" value="2"/>
</dbReference>
<evidence type="ECO:0000256" key="2">
    <source>
        <dbReference type="PROSITE-ProRule" id="PRU00176"/>
    </source>
</evidence>
<feature type="domain" description="RRM" evidence="4">
    <location>
        <begin position="74"/>
        <end position="157"/>
    </location>
</feature>
<name>A0ABQ9F7G1_TEGGR</name>
<proteinExistence type="predicted"/>
<feature type="compositionally biased region" description="Gly residues" evidence="3">
    <location>
        <begin position="246"/>
        <end position="258"/>
    </location>
</feature>
<evidence type="ECO:0000256" key="3">
    <source>
        <dbReference type="SAM" id="MobiDB-lite"/>
    </source>
</evidence>
<dbReference type="InterPro" id="IPR012677">
    <property type="entry name" value="Nucleotide-bd_a/b_plait_sf"/>
</dbReference>
<dbReference type="SUPFAM" id="SSF54928">
    <property type="entry name" value="RNA-binding domain, RBD"/>
    <property type="match status" value="2"/>
</dbReference>
<dbReference type="EMBL" id="JARBDR010000489">
    <property type="protein sequence ID" value="KAJ8311802.1"/>
    <property type="molecule type" value="Genomic_DNA"/>
</dbReference>
<evidence type="ECO:0000313" key="5">
    <source>
        <dbReference type="EMBL" id="KAJ8311802.1"/>
    </source>
</evidence>
<dbReference type="Proteomes" id="UP001217089">
    <property type="component" value="Unassembled WGS sequence"/>
</dbReference>
<evidence type="ECO:0000313" key="6">
    <source>
        <dbReference type="Proteomes" id="UP001217089"/>
    </source>
</evidence>
<protein>
    <recommendedName>
        <fullName evidence="4">RRM domain-containing protein</fullName>
    </recommendedName>
</protein>
<comment type="caution">
    <text evidence="5">The sequence shown here is derived from an EMBL/GenBank/DDBJ whole genome shotgun (WGS) entry which is preliminary data.</text>
</comment>
<sequence length="340" mass="35503">MFYGGQDGGYGRNGYGDGGYGGGGGGGYGGGGYGSGGGGGYGGGRRGGRGGGGGGGRSRDSVDYYTDPENEQFRKLFIGGLSYETTKEGLQQHFEQWGEITDCVVMTDPKTKRSKGFGFVTYKESSMVDDAQSNRPHTIDGREVESKRPMPRDESQKEESKITTERMFIGGCDSNTVNEDSLRETFQQFGAIKEISVIKDKETGKPKGYCFITFEDSDSVDKCVLRKQVELDGKRVDVKKAKSQSRGGGGGRGGGGYGGGRNYGGGGYGGGGYGQGGGGYGQDSYSSYGGGSGYGGDSYSGGYGNQGYSSSGFGSDYGESYGGGAMKGGSYNRNQPYGRY</sequence>
<feature type="region of interest" description="Disordered" evidence="3">
    <location>
        <begin position="236"/>
        <end position="258"/>
    </location>
</feature>
<evidence type="ECO:0000256" key="1">
    <source>
        <dbReference type="ARBA" id="ARBA00022884"/>
    </source>
</evidence>
<accession>A0ABQ9F7G1</accession>
<dbReference type="InterPro" id="IPR035979">
    <property type="entry name" value="RBD_domain_sf"/>
</dbReference>
<dbReference type="Gene3D" id="3.30.70.330">
    <property type="match status" value="2"/>
</dbReference>
<organism evidence="5 6">
    <name type="scientific">Tegillarca granosa</name>
    <name type="common">Malaysian cockle</name>
    <name type="synonym">Anadara granosa</name>
    <dbReference type="NCBI Taxonomy" id="220873"/>
    <lineage>
        <taxon>Eukaryota</taxon>
        <taxon>Metazoa</taxon>
        <taxon>Spiralia</taxon>
        <taxon>Lophotrochozoa</taxon>
        <taxon>Mollusca</taxon>
        <taxon>Bivalvia</taxon>
        <taxon>Autobranchia</taxon>
        <taxon>Pteriomorphia</taxon>
        <taxon>Arcoida</taxon>
        <taxon>Arcoidea</taxon>
        <taxon>Arcidae</taxon>
        <taxon>Tegillarca</taxon>
    </lineage>
</organism>
<feature type="compositionally biased region" description="Gly residues" evidence="3">
    <location>
        <begin position="26"/>
        <end position="56"/>
    </location>
</feature>
<feature type="compositionally biased region" description="Basic and acidic residues" evidence="3">
    <location>
        <begin position="137"/>
        <end position="162"/>
    </location>
</feature>
<keyword evidence="1 2" id="KW-0694">RNA-binding</keyword>
<gene>
    <name evidence="5" type="ORF">KUTeg_010645</name>
</gene>
<keyword evidence="6" id="KW-1185">Reference proteome</keyword>
<feature type="domain" description="RRM" evidence="4">
    <location>
        <begin position="165"/>
        <end position="243"/>
    </location>
</feature>
<dbReference type="PANTHER" id="PTHR48026:SF14">
    <property type="entry name" value="HETEROGENEOUS NUCLEAR RIBONUCLEOPROTEIN A1"/>
    <property type="match status" value="1"/>
</dbReference>